<gene>
    <name evidence="7" type="ORF">QDQ28_03565</name>
</gene>
<evidence type="ECO:0000259" key="6">
    <source>
        <dbReference type="Pfam" id="PF01168"/>
    </source>
</evidence>
<dbReference type="PANTHER" id="PTHR10146">
    <property type="entry name" value="PROLINE SYNTHETASE CO-TRANSCRIBED BACTERIAL HOMOLOG PROTEIN"/>
    <property type="match status" value="1"/>
</dbReference>
<dbReference type="PANTHER" id="PTHR10146:SF14">
    <property type="entry name" value="PYRIDOXAL PHOSPHATE HOMEOSTASIS PROTEIN"/>
    <property type="match status" value="1"/>
</dbReference>
<evidence type="ECO:0000313" key="8">
    <source>
        <dbReference type="Proteomes" id="UP001222958"/>
    </source>
</evidence>
<comment type="cofactor">
    <cofactor evidence="3">
        <name>pyridoxal 5'-phosphate</name>
        <dbReference type="ChEBI" id="CHEBI:597326"/>
    </cofactor>
</comment>
<accession>A0AAN5SAW2</accession>
<feature type="modified residue" description="N6-(pyridoxal phosphate)lysine" evidence="2 3">
    <location>
        <position position="25"/>
    </location>
</feature>
<name>A0AAN5SAW2_CLOPF</name>
<dbReference type="SUPFAM" id="SSF51419">
    <property type="entry name" value="PLP-binding barrel"/>
    <property type="match status" value="1"/>
</dbReference>
<keyword evidence="5" id="KW-0175">Coiled coil</keyword>
<dbReference type="AlphaFoldDB" id="A0AAN5SAW2"/>
<organism evidence="7 8">
    <name type="scientific">Clostridium perfringens</name>
    <dbReference type="NCBI Taxonomy" id="1502"/>
    <lineage>
        <taxon>Bacteria</taxon>
        <taxon>Bacillati</taxon>
        <taxon>Bacillota</taxon>
        <taxon>Clostridia</taxon>
        <taxon>Eubacteriales</taxon>
        <taxon>Clostridiaceae</taxon>
        <taxon>Clostridium</taxon>
    </lineage>
</organism>
<feature type="domain" description="Alanine racemase N-terminal" evidence="6">
    <location>
        <begin position="3"/>
        <end position="215"/>
    </location>
</feature>
<evidence type="ECO:0000256" key="1">
    <source>
        <dbReference type="ARBA" id="ARBA00022898"/>
    </source>
</evidence>
<dbReference type="EMBL" id="JARVUX010000001">
    <property type="protein sequence ID" value="MDH2335268.1"/>
    <property type="molecule type" value="Genomic_DNA"/>
</dbReference>
<dbReference type="Gene3D" id="3.20.20.10">
    <property type="entry name" value="Alanine racemase"/>
    <property type="match status" value="1"/>
</dbReference>
<dbReference type="GO" id="GO:0030170">
    <property type="term" value="F:pyridoxal phosphate binding"/>
    <property type="evidence" value="ECO:0007669"/>
    <property type="project" value="UniProtKB-UniRule"/>
</dbReference>
<dbReference type="FunFam" id="3.20.20.10:FF:000018">
    <property type="entry name" value="Pyridoxal phosphate homeostasis protein"/>
    <property type="match status" value="1"/>
</dbReference>
<proteinExistence type="inferred from homology"/>
<feature type="coiled-coil region" evidence="5">
    <location>
        <begin position="116"/>
        <end position="143"/>
    </location>
</feature>
<evidence type="ECO:0000256" key="3">
    <source>
        <dbReference type="PIRSR" id="PIRSR004848-1"/>
    </source>
</evidence>
<evidence type="ECO:0000256" key="5">
    <source>
        <dbReference type="SAM" id="Coils"/>
    </source>
</evidence>
<evidence type="ECO:0000256" key="4">
    <source>
        <dbReference type="RuleBase" id="RU004514"/>
    </source>
</evidence>
<dbReference type="NCBIfam" id="TIGR00044">
    <property type="entry name" value="YggS family pyridoxal phosphate-dependent enzyme"/>
    <property type="match status" value="1"/>
</dbReference>
<dbReference type="PIRSF" id="PIRSF004848">
    <property type="entry name" value="YBL036c_PLPDEIII"/>
    <property type="match status" value="1"/>
</dbReference>
<keyword evidence="1 2" id="KW-0663">Pyridoxal phosphate</keyword>
<evidence type="ECO:0000313" key="7">
    <source>
        <dbReference type="EMBL" id="MDH2335268.1"/>
    </source>
</evidence>
<protein>
    <recommendedName>
        <fullName evidence="2">Pyridoxal phosphate homeostasis protein</fullName>
        <shortName evidence="2">PLP homeostasis protein</shortName>
    </recommendedName>
</protein>
<evidence type="ECO:0000256" key="2">
    <source>
        <dbReference type="HAMAP-Rule" id="MF_02087"/>
    </source>
</evidence>
<dbReference type="CDD" id="cd00635">
    <property type="entry name" value="PLPDE_III_YBL036c_like"/>
    <property type="match status" value="1"/>
</dbReference>
<dbReference type="RefSeq" id="WP_096516532.1">
    <property type="nucleotide sequence ID" value="NZ_AP017630.1"/>
</dbReference>
<sequence length="219" mass="25611">MDIKENLTKFTEKIPSNVQLIAVSKTRTIEEMEEAYEFGIRKFGENKVQEIIRKFDEFHQDVEWHLIGHLQTNKVKYIVDKVHLIQSLDSIKLLKEIEKVYGKHNKIANTLIQVNIGREEQKYGILEEELDELIEAIEACNNVNVLGIMTIIPKGTEEECRKYFRRTHKLFSELKEKKFKNIKMEILSMGMSGDYEVAIEEGSNMVRIGQGIFGKRLYK</sequence>
<dbReference type="Proteomes" id="UP001222958">
    <property type="component" value="Unassembled WGS sequence"/>
</dbReference>
<dbReference type="InterPro" id="IPR029066">
    <property type="entry name" value="PLP-binding_barrel"/>
</dbReference>
<comment type="similarity">
    <text evidence="2 4">Belongs to the pyridoxal phosphate-binding protein YggS/PROSC family.</text>
</comment>
<comment type="function">
    <text evidence="2">Pyridoxal 5'-phosphate (PLP)-binding protein, which is involved in PLP homeostasis.</text>
</comment>
<dbReference type="InterPro" id="IPR001608">
    <property type="entry name" value="Ala_racemase_N"/>
</dbReference>
<comment type="caution">
    <text evidence="7">The sequence shown here is derived from an EMBL/GenBank/DDBJ whole genome shotgun (WGS) entry which is preliminary data.</text>
</comment>
<dbReference type="InterPro" id="IPR011078">
    <property type="entry name" value="PyrdxlP_homeostasis"/>
</dbReference>
<reference evidence="7" key="1">
    <citation type="submission" date="2023-04" db="EMBL/GenBank/DDBJ databases">
        <title>Epidemiological investigation of Clostridium perfringens isolated from cattle.</title>
        <authorList>
            <person name="Tian R."/>
        </authorList>
    </citation>
    <scope>NUCLEOTIDE SEQUENCE</scope>
    <source>
        <strain evidence="7">ZWCP172</strain>
    </source>
</reference>
<dbReference type="HAMAP" id="MF_02087">
    <property type="entry name" value="PLP_homeostasis"/>
    <property type="match status" value="1"/>
</dbReference>
<dbReference type="Pfam" id="PF01168">
    <property type="entry name" value="Ala_racemase_N"/>
    <property type="match status" value="1"/>
</dbReference>